<dbReference type="Gene3D" id="1.10.10.10">
    <property type="entry name" value="Winged helix-like DNA-binding domain superfamily/Winged helix DNA-binding domain"/>
    <property type="match status" value="1"/>
</dbReference>
<evidence type="ECO:0000256" key="3">
    <source>
        <dbReference type="ARBA" id="ARBA00023125"/>
    </source>
</evidence>
<keyword evidence="2" id="KW-0805">Transcription regulation</keyword>
<dbReference type="SUPFAM" id="SSF46785">
    <property type="entry name" value="Winged helix' DNA-binding domain"/>
    <property type="match status" value="1"/>
</dbReference>
<reference evidence="7" key="1">
    <citation type="submission" date="2023-07" db="EMBL/GenBank/DDBJ databases">
        <title>30 novel species of actinomycetes from the DSMZ collection.</title>
        <authorList>
            <person name="Nouioui I."/>
        </authorList>
    </citation>
    <scope>NUCLEOTIDE SEQUENCE [LARGE SCALE GENOMIC DNA]</scope>
    <source>
        <strain evidence="7">DSM 41886</strain>
    </source>
</reference>
<evidence type="ECO:0000256" key="1">
    <source>
        <dbReference type="ARBA" id="ARBA00009437"/>
    </source>
</evidence>
<dbReference type="InterPro" id="IPR005119">
    <property type="entry name" value="LysR_subst-bd"/>
</dbReference>
<protein>
    <submittedName>
        <fullName evidence="6">LysR family transcriptional regulator</fullName>
    </submittedName>
</protein>
<proteinExistence type="inferred from homology"/>
<dbReference type="PROSITE" id="PS50931">
    <property type="entry name" value="HTH_LYSR"/>
    <property type="match status" value="1"/>
</dbReference>
<dbReference type="EMBL" id="JAVREV010000027">
    <property type="protein sequence ID" value="MDT0447170.1"/>
    <property type="molecule type" value="Genomic_DNA"/>
</dbReference>
<comment type="similarity">
    <text evidence="1">Belongs to the LysR transcriptional regulatory family.</text>
</comment>
<dbReference type="Proteomes" id="UP001183615">
    <property type="component" value="Unassembled WGS sequence"/>
</dbReference>
<sequence length="326" mass="34286">MELELRHLKAIRAIAETGSLNKAAGLLGVAQPALSTQLKRIERALGGALFLRDRSGARPTPLGELVLERAQVVLPAVQELQDEAIRFARAMGSVRRLRVGGTHGPLLGGLVDKLTTAYPDVSVGLHTAWSVTEISSLAAVGRVDIALIGVCGQSPPPEGDRLLWQPVGTDPVFVMLAEGHPRAAERELELAQLAGERWVSAPGDGCFGDCFVAACSRAGFSPASFYETDVAACVHLVQVGTAVGLCRATLPPTPGVVVRPLAGAPLSWRHLLGRRPDSPPEPVASDILGHARGVYGEAVRRSAGFPAWLAEHPEFGTASWPGPATS</sequence>
<evidence type="ECO:0000313" key="6">
    <source>
        <dbReference type="EMBL" id="MDT0447170.1"/>
    </source>
</evidence>
<dbReference type="Gene3D" id="3.40.190.290">
    <property type="match status" value="1"/>
</dbReference>
<dbReference type="InterPro" id="IPR000847">
    <property type="entry name" value="LysR_HTH_N"/>
</dbReference>
<keyword evidence="7" id="KW-1185">Reference proteome</keyword>
<comment type="caution">
    <text evidence="6">The sequence shown here is derived from an EMBL/GenBank/DDBJ whole genome shotgun (WGS) entry which is preliminary data.</text>
</comment>
<evidence type="ECO:0000259" key="5">
    <source>
        <dbReference type="PROSITE" id="PS50931"/>
    </source>
</evidence>
<evidence type="ECO:0000256" key="2">
    <source>
        <dbReference type="ARBA" id="ARBA00023015"/>
    </source>
</evidence>
<evidence type="ECO:0000256" key="4">
    <source>
        <dbReference type="ARBA" id="ARBA00023163"/>
    </source>
</evidence>
<dbReference type="SUPFAM" id="SSF53850">
    <property type="entry name" value="Periplasmic binding protein-like II"/>
    <property type="match status" value="1"/>
</dbReference>
<gene>
    <name evidence="6" type="ORF">RM779_31930</name>
</gene>
<keyword evidence="3" id="KW-0238">DNA-binding</keyword>
<dbReference type="Pfam" id="PF03466">
    <property type="entry name" value="LysR_substrate"/>
    <property type="match status" value="1"/>
</dbReference>
<name>A0ABU2SGF0_9ACTN</name>
<dbReference type="InterPro" id="IPR036390">
    <property type="entry name" value="WH_DNA-bd_sf"/>
</dbReference>
<dbReference type="PRINTS" id="PR00039">
    <property type="entry name" value="HTHLYSR"/>
</dbReference>
<dbReference type="InterPro" id="IPR036388">
    <property type="entry name" value="WH-like_DNA-bd_sf"/>
</dbReference>
<feature type="domain" description="HTH lysR-type" evidence="5">
    <location>
        <begin position="3"/>
        <end position="60"/>
    </location>
</feature>
<accession>A0ABU2SGF0</accession>
<keyword evidence="4" id="KW-0804">Transcription</keyword>
<evidence type="ECO:0000313" key="7">
    <source>
        <dbReference type="Proteomes" id="UP001183615"/>
    </source>
</evidence>
<dbReference type="PANTHER" id="PTHR30346:SF30">
    <property type="entry name" value="SMALL NEUTRAL PROTEASE REGULATORY PROTEIN"/>
    <property type="match status" value="1"/>
</dbReference>
<dbReference type="RefSeq" id="WP_311621292.1">
    <property type="nucleotide sequence ID" value="NZ_JAVREV010000027.1"/>
</dbReference>
<dbReference type="CDD" id="cd08414">
    <property type="entry name" value="PBP2_LTTR_aromatics_like"/>
    <property type="match status" value="1"/>
</dbReference>
<dbReference type="Pfam" id="PF00126">
    <property type="entry name" value="HTH_1"/>
    <property type="match status" value="1"/>
</dbReference>
<organism evidence="6 7">
    <name type="scientific">Streptomyces johnsoniae</name>
    <dbReference type="NCBI Taxonomy" id="3075532"/>
    <lineage>
        <taxon>Bacteria</taxon>
        <taxon>Bacillati</taxon>
        <taxon>Actinomycetota</taxon>
        <taxon>Actinomycetes</taxon>
        <taxon>Kitasatosporales</taxon>
        <taxon>Streptomycetaceae</taxon>
        <taxon>Streptomyces</taxon>
    </lineage>
</organism>
<dbReference type="PANTHER" id="PTHR30346">
    <property type="entry name" value="TRANSCRIPTIONAL DUAL REGULATOR HCAR-RELATED"/>
    <property type="match status" value="1"/>
</dbReference>